<reference evidence="1" key="1">
    <citation type="submission" date="2021-09" db="EMBL/GenBank/DDBJ databases">
        <authorList>
            <person name="Martin H S."/>
        </authorList>
    </citation>
    <scope>NUCLEOTIDE SEQUENCE</scope>
</reference>
<evidence type="ECO:0000313" key="1">
    <source>
        <dbReference type="EMBL" id="CAG9584406.1"/>
    </source>
</evidence>
<evidence type="ECO:0000313" key="2">
    <source>
        <dbReference type="Proteomes" id="UP000789524"/>
    </source>
</evidence>
<dbReference type="Proteomes" id="UP000789524">
    <property type="component" value="Unassembled WGS sequence"/>
</dbReference>
<organism evidence="1 2">
    <name type="scientific">Danaus chrysippus</name>
    <name type="common">African queen</name>
    <dbReference type="NCBI Taxonomy" id="151541"/>
    <lineage>
        <taxon>Eukaryota</taxon>
        <taxon>Metazoa</taxon>
        <taxon>Ecdysozoa</taxon>
        <taxon>Arthropoda</taxon>
        <taxon>Hexapoda</taxon>
        <taxon>Insecta</taxon>
        <taxon>Pterygota</taxon>
        <taxon>Neoptera</taxon>
        <taxon>Endopterygota</taxon>
        <taxon>Lepidoptera</taxon>
        <taxon>Glossata</taxon>
        <taxon>Ditrysia</taxon>
        <taxon>Papilionoidea</taxon>
        <taxon>Nymphalidae</taxon>
        <taxon>Danainae</taxon>
        <taxon>Danaini</taxon>
        <taxon>Danaina</taxon>
        <taxon>Danaus</taxon>
        <taxon>Anosia</taxon>
    </lineage>
</organism>
<proteinExistence type="predicted"/>
<comment type="caution">
    <text evidence="1">The sequence shown here is derived from an EMBL/GenBank/DDBJ whole genome shotgun (WGS) entry which is preliminary data.</text>
</comment>
<accession>A0A8J2R6Y9</accession>
<dbReference type="OrthoDB" id="10522674at2759"/>
<sequence>MESIFTHPDLYHRRPITVRRHDSKCVRYNLAISNSGNNIDVTTKFNQQDGGEWGEAAQLARCCRRVEFGAIAN</sequence>
<gene>
    <name evidence="1" type="ORF">DCHRY22_LOCUS15001</name>
</gene>
<keyword evidence="2" id="KW-1185">Reference proteome</keyword>
<protein>
    <submittedName>
        <fullName evidence="1">(African queen) hypothetical protein</fullName>
    </submittedName>
</protein>
<dbReference type="AlphaFoldDB" id="A0A8J2R6Y9"/>
<name>A0A8J2R6Y9_9NEOP</name>
<dbReference type="EMBL" id="CAKASE010000082">
    <property type="protein sequence ID" value="CAG9584406.1"/>
    <property type="molecule type" value="Genomic_DNA"/>
</dbReference>